<dbReference type="Pfam" id="PF12833">
    <property type="entry name" value="HTH_18"/>
    <property type="match status" value="1"/>
</dbReference>
<evidence type="ECO:0000256" key="2">
    <source>
        <dbReference type="ARBA" id="ARBA00023125"/>
    </source>
</evidence>
<dbReference type="PROSITE" id="PS01124">
    <property type="entry name" value="HTH_ARAC_FAMILY_2"/>
    <property type="match status" value="1"/>
</dbReference>
<keyword evidence="1" id="KW-0805">Transcription regulation</keyword>
<organism evidence="5 6">
    <name type="scientific">Mediterranea massiliensis</name>
    <dbReference type="NCBI Taxonomy" id="1841865"/>
    <lineage>
        <taxon>Bacteria</taxon>
        <taxon>Pseudomonadati</taxon>
        <taxon>Bacteroidota</taxon>
        <taxon>Bacteroidia</taxon>
        <taxon>Bacteroidales</taxon>
        <taxon>Bacteroidaceae</taxon>
        <taxon>Mediterranea</taxon>
    </lineage>
</organism>
<dbReference type="InterPro" id="IPR037923">
    <property type="entry name" value="HTH-like"/>
</dbReference>
<evidence type="ECO:0000256" key="3">
    <source>
        <dbReference type="ARBA" id="ARBA00023163"/>
    </source>
</evidence>
<evidence type="ECO:0000259" key="4">
    <source>
        <dbReference type="PROSITE" id="PS01124"/>
    </source>
</evidence>
<gene>
    <name evidence="5" type="ORF">H7U35_07095</name>
</gene>
<accession>A0ABS2E046</accession>
<comment type="caution">
    <text evidence="5">The sequence shown here is derived from an EMBL/GenBank/DDBJ whole genome shotgun (WGS) entry which is preliminary data.</text>
</comment>
<dbReference type="SMART" id="SM00342">
    <property type="entry name" value="HTH_ARAC"/>
    <property type="match status" value="1"/>
</dbReference>
<reference evidence="5 6" key="1">
    <citation type="journal article" date="2021" name="Sci. Rep.">
        <title>The distribution of antibiotic resistance genes in chicken gut microbiota commensals.</title>
        <authorList>
            <person name="Juricova H."/>
            <person name="Matiasovicova J."/>
            <person name="Kubasova T."/>
            <person name="Cejkova D."/>
            <person name="Rychlik I."/>
        </authorList>
    </citation>
    <scope>NUCLEOTIDE SEQUENCE [LARGE SCALE GENOMIC DNA]</scope>
    <source>
        <strain evidence="5 6">An772</strain>
    </source>
</reference>
<dbReference type="PANTHER" id="PTHR43280">
    <property type="entry name" value="ARAC-FAMILY TRANSCRIPTIONAL REGULATOR"/>
    <property type="match status" value="1"/>
</dbReference>
<evidence type="ECO:0000256" key="1">
    <source>
        <dbReference type="ARBA" id="ARBA00023015"/>
    </source>
</evidence>
<sequence>MEQKMIVGNEEPLDQCLVEKASIYQDDRIMIIEHLHEIDLLSAPPVRLESYMVVLCLKGKGQVSLNNNLFEVRKNDLVICHPRTILEHSMVSVDFECCGFCLSPNYANQITLISSGNWNFKMYIEEHPIISLSEEEGTVFYQYYSLLRSKLQSTPHRHQKELIDALLQAFIYDFSDSLDHIVRLSPPAYNSAENLFNQFINILSASYPKPRSVAFYADKLHVTSKYLSAICKKVSGNTASSLIEQYVMKDIQYLLKKTTKSIKEIVNELDFPSISFFGKYVKQHVGMSPKQYRAEPYQQETIYTAIPSDSNK</sequence>
<keyword evidence="6" id="KW-1185">Reference proteome</keyword>
<dbReference type="SUPFAM" id="SSF51215">
    <property type="entry name" value="Regulatory protein AraC"/>
    <property type="match status" value="1"/>
</dbReference>
<feature type="domain" description="HTH araC/xylS-type" evidence="4">
    <location>
        <begin position="197"/>
        <end position="295"/>
    </location>
</feature>
<proteinExistence type="predicted"/>
<dbReference type="SUPFAM" id="SSF46689">
    <property type="entry name" value="Homeodomain-like"/>
    <property type="match status" value="1"/>
</dbReference>
<keyword evidence="3" id="KW-0804">Transcription</keyword>
<dbReference type="InterPro" id="IPR009057">
    <property type="entry name" value="Homeodomain-like_sf"/>
</dbReference>
<dbReference type="InterPro" id="IPR018060">
    <property type="entry name" value="HTH_AraC"/>
</dbReference>
<evidence type="ECO:0000313" key="5">
    <source>
        <dbReference type="EMBL" id="MBM6734985.1"/>
    </source>
</evidence>
<evidence type="ECO:0000313" key="6">
    <source>
        <dbReference type="Proteomes" id="UP000766986"/>
    </source>
</evidence>
<dbReference type="Proteomes" id="UP000766986">
    <property type="component" value="Unassembled WGS sequence"/>
</dbReference>
<keyword evidence="2" id="KW-0238">DNA-binding</keyword>
<dbReference type="Gene3D" id="1.10.10.60">
    <property type="entry name" value="Homeodomain-like"/>
    <property type="match status" value="1"/>
</dbReference>
<dbReference type="PANTHER" id="PTHR43280:SF32">
    <property type="entry name" value="TRANSCRIPTIONAL REGULATORY PROTEIN"/>
    <property type="match status" value="1"/>
</dbReference>
<dbReference type="EMBL" id="JACLYZ010000012">
    <property type="protein sequence ID" value="MBM6734985.1"/>
    <property type="molecule type" value="Genomic_DNA"/>
</dbReference>
<name>A0ABS2E046_9BACT</name>
<protein>
    <submittedName>
        <fullName evidence="5">Helix-turn-helix domain-containing protein</fullName>
    </submittedName>
</protein>